<dbReference type="InterPro" id="IPR017850">
    <property type="entry name" value="Alkaline_phosphatase_core_sf"/>
</dbReference>
<evidence type="ECO:0000256" key="4">
    <source>
        <dbReference type="ARBA" id="ARBA00022837"/>
    </source>
</evidence>
<keyword evidence="4" id="KW-0106">Calcium</keyword>
<dbReference type="CDD" id="cd16029">
    <property type="entry name" value="4-S"/>
    <property type="match status" value="1"/>
</dbReference>
<evidence type="ECO:0000313" key="8">
    <source>
        <dbReference type="EnsemblMetazoa" id="XP_019856111.1"/>
    </source>
</evidence>
<keyword evidence="3" id="KW-0479">Metal-binding</keyword>
<protein>
    <recommendedName>
        <fullName evidence="7">Sulfatase N-terminal domain-containing protein</fullName>
    </recommendedName>
</protein>
<feature type="domain" description="Sulfatase N-terminal" evidence="7">
    <location>
        <begin position="25"/>
        <end position="357"/>
    </location>
</feature>
<keyword evidence="9" id="KW-1185">Reference proteome</keyword>
<dbReference type="InterPro" id="IPR047115">
    <property type="entry name" value="ARSB"/>
</dbReference>
<feature type="signal peptide" evidence="6">
    <location>
        <begin position="1"/>
        <end position="17"/>
    </location>
</feature>
<reference evidence="9" key="1">
    <citation type="journal article" date="2010" name="Nature">
        <title>The Amphimedon queenslandica genome and the evolution of animal complexity.</title>
        <authorList>
            <person name="Srivastava M."/>
            <person name="Simakov O."/>
            <person name="Chapman J."/>
            <person name="Fahey B."/>
            <person name="Gauthier M.E."/>
            <person name="Mitros T."/>
            <person name="Richards G.S."/>
            <person name="Conaco C."/>
            <person name="Dacre M."/>
            <person name="Hellsten U."/>
            <person name="Larroux C."/>
            <person name="Putnam N.H."/>
            <person name="Stanke M."/>
            <person name="Adamska M."/>
            <person name="Darling A."/>
            <person name="Degnan S.M."/>
            <person name="Oakley T.H."/>
            <person name="Plachetzki D.C."/>
            <person name="Zhai Y."/>
            <person name="Adamski M."/>
            <person name="Calcino A."/>
            <person name="Cummins S.F."/>
            <person name="Goodstein D.M."/>
            <person name="Harris C."/>
            <person name="Jackson D.J."/>
            <person name="Leys S.P."/>
            <person name="Shu S."/>
            <person name="Woodcroft B.J."/>
            <person name="Vervoort M."/>
            <person name="Kosik K.S."/>
            <person name="Manning G."/>
            <person name="Degnan B.M."/>
            <person name="Rokhsar D.S."/>
        </authorList>
    </citation>
    <scope>NUCLEOTIDE SEQUENCE [LARGE SCALE GENOMIC DNA]</scope>
</reference>
<dbReference type="Gene3D" id="3.40.720.10">
    <property type="entry name" value="Alkaline Phosphatase, subunit A"/>
    <property type="match status" value="1"/>
</dbReference>
<organism evidence="8 9">
    <name type="scientific">Amphimedon queenslandica</name>
    <name type="common">Sponge</name>
    <dbReference type="NCBI Taxonomy" id="400682"/>
    <lineage>
        <taxon>Eukaryota</taxon>
        <taxon>Metazoa</taxon>
        <taxon>Porifera</taxon>
        <taxon>Demospongiae</taxon>
        <taxon>Heteroscleromorpha</taxon>
        <taxon>Haplosclerida</taxon>
        <taxon>Niphatidae</taxon>
        <taxon>Amphimedon</taxon>
    </lineage>
</organism>
<dbReference type="Pfam" id="PF00884">
    <property type="entry name" value="Sulfatase"/>
    <property type="match status" value="1"/>
</dbReference>
<dbReference type="Gene3D" id="3.30.1120.10">
    <property type="match status" value="1"/>
</dbReference>
<evidence type="ECO:0000256" key="5">
    <source>
        <dbReference type="ARBA" id="ARBA00023180"/>
    </source>
</evidence>
<dbReference type="SUPFAM" id="SSF53649">
    <property type="entry name" value="Alkaline phosphatase-like"/>
    <property type="match status" value="1"/>
</dbReference>
<dbReference type="RefSeq" id="XP_019856107.1">
    <property type="nucleotide sequence ID" value="XM_020000548.1"/>
</dbReference>
<dbReference type="GO" id="GO:0008484">
    <property type="term" value="F:sulfuric ester hydrolase activity"/>
    <property type="evidence" value="ECO:0007669"/>
    <property type="project" value="InterPro"/>
</dbReference>
<comment type="similarity">
    <text evidence="2">Belongs to the sulfatase family.</text>
</comment>
<accession>A0AAN0JH37</accession>
<dbReference type="EnsemblMetazoa" id="XM_020000548.1">
    <property type="protein sequence ID" value="XP_019856107.1"/>
    <property type="gene ID" value="LOC100634880"/>
</dbReference>
<reference evidence="8" key="2">
    <citation type="submission" date="2024-06" db="UniProtKB">
        <authorList>
            <consortium name="EnsemblMetazoa"/>
        </authorList>
    </citation>
    <scope>IDENTIFICATION</scope>
</reference>
<keyword evidence="6" id="KW-0732">Signal</keyword>
<dbReference type="GeneID" id="100634880"/>
<evidence type="ECO:0000259" key="7">
    <source>
        <dbReference type="Pfam" id="PF00884"/>
    </source>
</evidence>
<comment type="cofactor">
    <cofactor evidence="1">
        <name>Ca(2+)</name>
        <dbReference type="ChEBI" id="CHEBI:29108"/>
    </cofactor>
</comment>
<dbReference type="GO" id="GO:0046872">
    <property type="term" value="F:metal ion binding"/>
    <property type="evidence" value="ECO:0007669"/>
    <property type="project" value="UniProtKB-KW"/>
</dbReference>
<dbReference type="Proteomes" id="UP000007879">
    <property type="component" value="Unassembled WGS sequence"/>
</dbReference>
<feature type="chain" id="PRO_5042793285" description="Sulfatase N-terminal domain-containing protein" evidence="6">
    <location>
        <begin position="18"/>
        <end position="508"/>
    </location>
</feature>
<dbReference type="KEGG" id="aqu:100634880"/>
<dbReference type="AlphaFoldDB" id="A0AAN0JH37"/>
<evidence type="ECO:0000256" key="1">
    <source>
        <dbReference type="ARBA" id="ARBA00001913"/>
    </source>
</evidence>
<evidence type="ECO:0000313" key="9">
    <source>
        <dbReference type="Proteomes" id="UP000007879"/>
    </source>
</evidence>
<proteinExistence type="inferred from homology"/>
<evidence type="ECO:0000256" key="6">
    <source>
        <dbReference type="SAM" id="SignalP"/>
    </source>
</evidence>
<evidence type="ECO:0000256" key="3">
    <source>
        <dbReference type="ARBA" id="ARBA00022723"/>
    </source>
</evidence>
<dbReference type="PANTHER" id="PTHR10342">
    <property type="entry name" value="ARYLSULFATASE"/>
    <property type="match status" value="1"/>
</dbReference>
<dbReference type="PANTHER" id="PTHR10342:SF274">
    <property type="entry name" value="ARYLSULFATASE B"/>
    <property type="match status" value="1"/>
</dbReference>
<sequence>MLAVLAVGVFLLGLASGASPNANLPHIVMMLVDDWGWANVGYHRNPPTCEVVTPNIDKLVKEGLELNQHYVYKFCSPSRSSLISGRLPIHVNDQNLLPTNYNPDDPVSGFSAIPRNMTGIAEKMRGAGYATHQVGKWDAGMATSDHTPKGRGFQTSFGYFHHANDYYKETASACNRTQIVDLWETDKPAHGINGTGPDNYEEGLFKERVLDVVSNHDPSTPLFLYYAPHIVHTPLQVPDRYLKLFSFINDHDRQYYHAMVNYLDDVVGEITDALKNKGMWDNLLFVTSSDNGGPVYPGGGANNYPLRGGKVTDWQGGVRVNAFVSGGYLPEKMRGQKTDGYIHLADWYGTFCAIAGVDPTDEKAAKAKLPPVDSYNMWPLISGETDTSPRTDVPVSNVTLISGDYKILIGNVNEAGWTGPQYPNQTNPNGGITAIEHCGDDGCLYNIKDDPEERNNIATKEPEMLKKMQDKLKNYQATYFNPDRGPVSPDACTMALDTYGGFWGPFVS</sequence>
<dbReference type="InterPro" id="IPR000917">
    <property type="entry name" value="Sulfatase_N"/>
</dbReference>
<evidence type="ECO:0000256" key="2">
    <source>
        <dbReference type="ARBA" id="ARBA00008779"/>
    </source>
</evidence>
<keyword evidence="5" id="KW-0325">Glycoprotein</keyword>
<dbReference type="EnsemblMetazoa" id="XM_020000552.1">
    <property type="protein sequence ID" value="XP_019856111.1"/>
    <property type="gene ID" value="LOC100634880"/>
</dbReference>
<dbReference type="RefSeq" id="XP_019856111.1">
    <property type="nucleotide sequence ID" value="XM_020000552.1"/>
</dbReference>
<name>A0AAN0JH37_AMPQE</name>